<dbReference type="OrthoDB" id="5396at2759"/>
<evidence type="ECO:0000313" key="2">
    <source>
        <dbReference type="EMBL" id="OKL55558.1"/>
    </source>
</evidence>
<dbReference type="GeneID" id="31008935"/>
<organism evidence="2 3">
    <name type="scientific">Talaromyces atroroseus</name>
    <dbReference type="NCBI Taxonomy" id="1441469"/>
    <lineage>
        <taxon>Eukaryota</taxon>
        <taxon>Fungi</taxon>
        <taxon>Dikarya</taxon>
        <taxon>Ascomycota</taxon>
        <taxon>Pezizomycotina</taxon>
        <taxon>Eurotiomycetes</taxon>
        <taxon>Eurotiomycetidae</taxon>
        <taxon>Eurotiales</taxon>
        <taxon>Trichocomaceae</taxon>
        <taxon>Talaromyces</taxon>
        <taxon>Talaromyces sect. Trachyspermi</taxon>
    </lineage>
</organism>
<dbReference type="PANTHER" id="PTHR34861">
    <property type="match status" value="1"/>
</dbReference>
<dbReference type="Proteomes" id="UP000214365">
    <property type="component" value="Unassembled WGS sequence"/>
</dbReference>
<dbReference type="InterPro" id="IPR037175">
    <property type="entry name" value="KFase_sf"/>
</dbReference>
<dbReference type="SUPFAM" id="SSF102198">
    <property type="entry name" value="Putative cyclase"/>
    <property type="match status" value="1"/>
</dbReference>
<dbReference type="PANTHER" id="PTHR34861:SF11">
    <property type="entry name" value="CYCLASE"/>
    <property type="match status" value="1"/>
</dbReference>
<evidence type="ECO:0000256" key="1">
    <source>
        <dbReference type="ARBA" id="ARBA00007865"/>
    </source>
</evidence>
<evidence type="ECO:0008006" key="4">
    <source>
        <dbReference type="Google" id="ProtNLM"/>
    </source>
</evidence>
<protein>
    <recommendedName>
        <fullName evidence="4">Cyclase</fullName>
    </recommendedName>
</protein>
<name>A0A1Q5Q6T1_TALAT</name>
<sequence length="320" mass="35430">MSTRPAFEALPLSEDHPPYSAWGLYGDEDELGTLNLLRPETVLAAKSEIVTGETISLNLPLNIPITPMNPARGAFKHRFVAKPNSNDDELDINTQSSSQWDGLRHLPYQASRKFYGGFSQDEISGPSPTTRGGVHNLARKAIAGRGVLLDFRSWAVKNGISYDAFSTYRITLDQLLKCAEDQGTNFRVGDILLIRSGWVEDYLHRSEEEKIALGGKEDRAFAGVENSVEVTKWHWDMGFAAVAGDANAYEAWPPSRTDPLKHALHEIFLSGWGMPIGELWNLEQLAAECKRKQKWSFFLTSQPLDVPGGVASPCNAMAIL</sequence>
<dbReference type="Gene3D" id="3.50.30.50">
    <property type="entry name" value="Putative cyclase"/>
    <property type="match status" value="1"/>
</dbReference>
<proteinExistence type="inferred from homology"/>
<evidence type="ECO:0000313" key="3">
    <source>
        <dbReference type="Proteomes" id="UP000214365"/>
    </source>
</evidence>
<dbReference type="InterPro" id="IPR007325">
    <property type="entry name" value="KFase/CYL"/>
</dbReference>
<dbReference type="STRING" id="1441469.A0A1Q5Q6T1"/>
<comment type="similarity">
    <text evidence="1">Belongs to the Cyclase 1 superfamily.</text>
</comment>
<dbReference type="RefSeq" id="XP_020115679.1">
    <property type="nucleotide sequence ID" value="XM_020264165.1"/>
</dbReference>
<comment type="caution">
    <text evidence="2">The sequence shown here is derived from an EMBL/GenBank/DDBJ whole genome shotgun (WGS) entry which is preliminary data.</text>
</comment>
<dbReference type="GO" id="GO:0004061">
    <property type="term" value="F:arylformamidase activity"/>
    <property type="evidence" value="ECO:0007669"/>
    <property type="project" value="InterPro"/>
</dbReference>
<reference evidence="2 3" key="1">
    <citation type="submission" date="2015-06" db="EMBL/GenBank/DDBJ databases">
        <title>Talaromyces atroroseus IBT 11181 draft genome.</title>
        <authorList>
            <person name="Rasmussen K.B."/>
            <person name="Rasmussen S."/>
            <person name="Petersen B."/>
            <person name="Sicheritz-Ponten T."/>
            <person name="Mortensen U.H."/>
            <person name="Thrane U."/>
        </authorList>
    </citation>
    <scope>NUCLEOTIDE SEQUENCE [LARGE SCALE GENOMIC DNA]</scope>
    <source>
        <strain evidence="2 3">IBT 11181</strain>
    </source>
</reference>
<dbReference type="GO" id="GO:0019441">
    <property type="term" value="P:L-tryptophan catabolic process to kynurenine"/>
    <property type="evidence" value="ECO:0007669"/>
    <property type="project" value="InterPro"/>
</dbReference>
<dbReference type="Pfam" id="PF04199">
    <property type="entry name" value="Cyclase"/>
    <property type="match status" value="1"/>
</dbReference>
<gene>
    <name evidence="2" type="ORF">UA08_09179</name>
</gene>
<dbReference type="AlphaFoldDB" id="A0A1Q5Q6T1"/>
<keyword evidence="3" id="KW-1185">Reference proteome</keyword>
<dbReference type="EMBL" id="LFMY01000019">
    <property type="protein sequence ID" value="OKL55558.1"/>
    <property type="molecule type" value="Genomic_DNA"/>
</dbReference>
<accession>A0A1Q5Q6T1</accession>